<comment type="caution">
    <text evidence="1">The sequence shown here is derived from an EMBL/GenBank/DDBJ whole genome shotgun (WGS) entry which is preliminary data.</text>
</comment>
<sequence length="120" mass="14063">MMSQLRMIDSAPRAETGQTTFVRASGWDGMPEIWYRDRYLFTPENANGLMRLDLTYCQYIDTLRATKGTLGWPLLYGDILLRGKVFHEYVLNLRKMLEIFPQEFPGYDYAELNGRLAERL</sequence>
<reference evidence="1 2" key="1">
    <citation type="submission" date="2019-03" db="EMBL/GenBank/DDBJ databases">
        <title>Draft genome sequences of novel Actinobacteria.</title>
        <authorList>
            <person name="Sahin N."/>
            <person name="Ay H."/>
            <person name="Saygin H."/>
        </authorList>
    </citation>
    <scope>NUCLEOTIDE SEQUENCE [LARGE SCALE GENOMIC DNA]</scope>
    <source>
        <strain evidence="1 2">DSM 41900</strain>
    </source>
</reference>
<evidence type="ECO:0000313" key="2">
    <source>
        <dbReference type="Proteomes" id="UP000295345"/>
    </source>
</evidence>
<dbReference type="EMBL" id="SMKI01000057">
    <property type="protein sequence ID" value="TDC77263.1"/>
    <property type="molecule type" value="Genomic_DNA"/>
</dbReference>
<dbReference type="OrthoDB" id="4234970at2"/>
<dbReference type="Proteomes" id="UP000295345">
    <property type="component" value="Unassembled WGS sequence"/>
</dbReference>
<keyword evidence="2" id="KW-1185">Reference proteome</keyword>
<dbReference type="RefSeq" id="WP_132817157.1">
    <property type="nucleotide sequence ID" value="NZ_SMKI01000057.1"/>
</dbReference>
<dbReference type="AlphaFoldDB" id="A0A4R4TQ46"/>
<name>A0A4R4TQ46_9ACTN</name>
<evidence type="ECO:0000313" key="1">
    <source>
        <dbReference type="EMBL" id="TDC77263.1"/>
    </source>
</evidence>
<accession>A0A4R4TQ46</accession>
<proteinExistence type="predicted"/>
<gene>
    <name evidence="1" type="ORF">E1283_07725</name>
</gene>
<organism evidence="1 2">
    <name type="scientific">Streptomyces hainanensis</name>
    <dbReference type="NCBI Taxonomy" id="402648"/>
    <lineage>
        <taxon>Bacteria</taxon>
        <taxon>Bacillati</taxon>
        <taxon>Actinomycetota</taxon>
        <taxon>Actinomycetes</taxon>
        <taxon>Kitasatosporales</taxon>
        <taxon>Streptomycetaceae</taxon>
        <taxon>Streptomyces</taxon>
    </lineage>
</organism>
<protein>
    <submittedName>
        <fullName evidence="1">Uncharacterized protein</fullName>
    </submittedName>
</protein>